<protein>
    <submittedName>
        <fullName evidence="1">Uncharacterized protein</fullName>
    </submittedName>
</protein>
<organism evidence="1 2">
    <name type="scientific">Araneus ventricosus</name>
    <name type="common">Orbweaver spider</name>
    <name type="synonym">Epeira ventricosa</name>
    <dbReference type="NCBI Taxonomy" id="182803"/>
    <lineage>
        <taxon>Eukaryota</taxon>
        <taxon>Metazoa</taxon>
        <taxon>Ecdysozoa</taxon>
        <taxon>Arthropoda</taxon>
        <taxon>Chelicerata</taxon>
        <taxon>Arachnida</taxon>
        <taxon>Araneae</taxon>
        <taxon>Araneomorphae</taxon>
        <taxon>Entelegynae</taxon>
        <taxon>Araneoidea</taxon>
        <taxon>Araneidae</taxon>
        <taxon>Araneus</taxon>
    </lineage>
</organism>
<proteinExistence type="predicted"/>
<name>A0A4Y2A402_ARAVE</name>
<comment type="caution">
    <text evidence="1">The sequence shown here is derived from an EMBL/GenBank/DDBJ whole genome shotgun (WGS) entry which is preliminary data.</text>
</comment>
<accession>A0A4Y2A402</accession>
<reference evidence="1 2" key="1">
    <citation type="journal article" date="2019" name="Sci. Rep.">
        <title>Orb-weaving spider Araneus ventricosus genome elucidates the spidroin gene catalogue.</title>
        <authorList>
            <person name="Kono N."/>
            <person name="Nakamura H."/>
            <person name="Ohtoshi R."/>
            <person name="Moran D.A.P."/>
            <person name="Shinohara A."/>
            <person name="Yoshida Y."/>
            <person name="Fujiwara M."/>
            <person name="Mori M."/>
            <person name="Tomita M."/>
            <person name="Arakawa K."/>
        </authorList>
    </citation>
    <scope>NUCLEOTIDE SEQUENCE [LARGE SCALE GENOMIC DNA]</scope>
</reference>
<evidence type="ECO:0000313" key="1">
    <source>
        <dbReference type="EMBL" id="GBL74410.1"/>
    </source>
</evidence>
<dbReference type="AlphaFoldDB" id="A0A4Y2A402"/>
<keyword evidence="2" id="KW-1185">Reference proteome</keyword>
<dbReference type="EMBL" id="BGPR01000005">
    <property type="protein sequence ID" value="GBL74410.1"/>
    <property type="molecule type" value="Genomic_DNA"/>
</dbReference>
<sequence length="97" mass="10744">MVNCATVPTIRWDPRLITRNRPLALHLLGYDHVLHSGLCLSRHVLSTLEVYQIAILVCSKFAADLHCKSASFLQICHDKCASVKQACSKLTQASKSP</sequence>
<gene>
    <name evidence="1" type="ORF">AVEN_235369_1</name>
</gene>
<dbReference type="Proteomes" id="UP000499080">
    <property type="component" value="Unassembled WGS sequence"/>
</dbReference>
<evidence type="ECO:0000313" key="2">
    <source>
        <dbReference type="Proteomes" id="UP000499080"/>
    </source>
</evidence>